<dbReference type="Proteomes" id="UP001597108">
    <property type="component" value="Unassembled WGS sequence"/>
</dbReference>
<name>A0ABW3IS04_9RHOB</name>
<reference evidence="3" key="1">
    <citation type="journal article" date="2019" name="Int. J. Syst. Evol. Microbiol.">
        <title>The Global Catalogue of Microorganisms (GCM) 10K type strain sequencing project: providing services to taxonomists for standard genome sequencing and annotation.</title>
        <authorList>
            <consortium name="The Broad Institute Genomics Platform"/>
            <consortium name="The Broad Institute Genome Sequencing Center for Infectious Disease"/>
            <person name="Wu L."/>
            <person name="Ma J."/>
        </authorList>
    </citation>
    <scope>NUCLEOTIDE SEQUENCE [LARGE SCALE GENOMIC DNA]</scope>
    <source>
        <strain evidence="3">CCUG 60524</strain>
    </source>
</reference>
<comment type="caution">
    <text evidence="2">The sequence shown here is derived from an EMBL/GenBank/DDBJ whole genome shotgun (WGS) entry which is preliminary data.</text>
</comment>
<evidence type="ECO:0000256" key="1">
    <source>
        <dbReference type="SAM" id="Phobius"/>
    </source>
</evidence>
<keyword evidence="1" id="KW-1133">Transmembrane helix</keyword>
<evidence type="ECO:0000313" key="2">
    <source>
        <dbReference type="EMBL" id="MFD0980746.1"/>
    </source>
</evidence>
<dbReference type="EMBL" id="JBHTJT010000030">
    <property type="protein sequence ID" value="MFD0980746.1"/>
    <property type="molecule type" value="Genomic_DNA"/>
</dbReference>
<keyword evidence="1" id="KW-0472">Membrane</keyword>
<evidence type="ECO:0000313" key="3">
    <source>
        <dbReference type="Proteomes" id="UP001597108"/>
    </source>
</evidence>
<protein>
    <submittedName>
        <fullName evidence="2">DUF3422 family protein</fullName>
    </submittedName>
</protein>
<keyword evidence="3" id="KW-1185">Reference proteome</keyword>
<dbReference type="RefSeq" id="WP_386075315.1">
    <property type="nucleotide sequence ID" value="NZ_JBHTJT010000030.1"/>
</dbReference>
<organism evidence="2 3">
    <name type="scientific">Tropicimonas aquimaris</name>
    <dbReference type="NCBI Taxonomy" id="914152"/>
    <lineage>
        <taxon>Bacteria</taxon>
        <taxon>Pseudomonadati</taxon>
        <taxon>Pseudomonadota</taxon>
        <taxon>Alphaproteobacteria</taxon>
        <taxon>Rhodobacterales</taxon>
        <taxon>Roseobacteraceae</taxon>
        <taxon>Tropicimonas</taxon>
    </lineage>
</organism>
<dbReference type="InterPro" id="IPR021830">
    <property type="entry name" value="DUF3422"/>
</dbReference>
<keyword evidence="1" id="KW-0812">Transmembrane</keyword>
<sequence>MNETGHAPLLADHPRRYELANELHARPFPEMMAPCHALFLAIKPPRDAASRDKAEDRAHLVALLDRFGAPHPPPGATHWFGEIGRHRLKWERHTEFSTYTLFIDGLEDRAFDASAYELLPTDWLAMAPGARISSALIRVELLEAGDAGDAEASDKVDGWFVGESIAMARLLEDAAIVASDFRIDPSGHMRFALFVRPSVGPARVGRVVQRVTEIEIYKSMSLLGLPRAQDLSHRMGGIDQQLSVLVGDLRGDLQPAEESLEKLLSISAELENMLASSTFRFGATAAYAALVHDRIAVLREARFEGRQLFGEFMARRFDPAMRTIRSVEARLKAMADRATRAGDLLRTRVDVERQAQNQRLLESMDRRADLALRLQQTVEGLSVVAISYYALNLASYAAYPFLEPLGLSKGTATALLLPAVVLAVFLMVRRIRKGMH</sequence>
<gene>
    <name evidence="2" type="ORF">ACFQ2S_13925</name>
</gene>
<feature type="transmembrane region" description="Helical" evidence="1">
    <location>
        <begin position="411"/>
        <end position="428"/>
    </location>
</feature>
<dbReference type="Pfam" id="PF11902">
    <property type="entry name" value="DUF3422"/>
    <property type="match status" value="1"/>
</dbReference>
<proteinExistence type="predicted"/>
<accession>A0ABW3IS04</accession>